<dbReference type="InterPro" id="IPR030820">
    <property type="entry name" value="OMP_myx_plus_Proteobacteria"/>
</dbReference>
<reference evidence="1" key="1">
    <citation type="submission" date="2018-06" db="EMBL/GenBank/DDBJ databases">
        <authorList>
            <person name="Zhirakovskaya E."/>
        </authorList>
    </citation>
    <scope>NUCLEOTIDE SEQUENCE</scope>
</reference>
<proteinExistence type="predicted"/>
<dbReference type="SUPFAM" id="SSF56925">
    <property type="entry name" value="OMPA-like"/>
    <property type="match status" value="1"/>
</dbReference>
<dbReference type="InterPro" id="IPR011250">
    <property type="entry name" value="OMP/PagP_B-barrel"/>
</dbReference>
<gene>
    <name evidence="1" type="ORF">MNBD_NITROSPIRAE01-227</name>
</gene>
<dbReference type="AlphaFoldDB" id="A0A3B1CFX2"/>
<name>A0A3B1CFX2_9ZZZZ</name>
<evidence type="ECO:0008006" key="2">
    <source>
        <dbReference type="Google" id="ProtNLM"/>
    </source>
</evidence>
<dbReference type="EMBL" id="UOGF01000047">
    <property type="protein sequence ID" value="VAX29119.1"/>
    <property type="molecule type" value="Genomic_DNA"/>
</dbReference>
<dbReference type="Gene3D" id="2.40.160.20">
    <property type="match status" value="1"/>
</dbReference>
<organism evidence="1">
    <name type="scientific">hydrothermal vent metagenome</name>
    <dbReference type="NCBI Taxonomy" id="652676"/>
    <lineage>
        <taxon>unclassified sequences</taxon>
        <taxon>metagenomes</taxon>
        <taxon>ecological metagenomes</taxon>
    </lineage>
</organism>
<protein>
    <recommendedName>
        <fullName evidence="2">Outer membrane protein beta-barrel domain-containing protein</fullName>
    </recommendedName>
</protein>
<evidence type="ECO:0000313" key="1">
    <source>
        <dbReference type="EMBL" id="VAX29119.1"/>
    </source>
</evidence>
<sequence>MMNKKWIFFVLVCLLNQVGMVFAQAPDFPKSEDPLIAPPSERIDFKEEKIDQEFIEITPYYGFYGIDGFSTSNVMGLNLALHLTEDVFFEGNYGISEVSDDSFGGGLTIFTDTDLTYWNVNLGYNLFPGQIFLTRNRTLNSTIYVVGGAGLTEFDAKSRFTFNFGTGYKIFFTDWMDAGFRLSLHSFESDVTGVKEQMFNLEGIVSVAFFF</sequence>
<dbReference type="NCBIfam" id="TIGR04565">
    <property type="entry name" value="OMP_myx_plus"/>
    <property type="match status" value="1"/>
</dbReference>
<accession>A0A3B1CFX2</accession>